<evidence type="ECO:0000256" key="4">
    <source>
        <dbReference type="ARBA" id="ARBA00007637"/>
    </source>
</evidence>
<dbReference type="Gene3D" id="3.40.50.720">
    <property type="entry name" value="NAD(P)-binding Rossmann-like Domain"/>
    <property type="match status" value="1"/>
</dbReference>
<evidence type="ECO:0000313" key="13">
    <source>
        <dbReference type="Proteomes" id="UP000193083"/>
    </source>
</evidence>
<dbReference type="InterPro" id="IPR005886">
    <property type="entry name" value="UDP_G4E"/>
</dbReference>
<sequence>MAVLVTGGAGYIGSHMVWELLDHGEDVVVLDRLSTGFSWAVPPEARLVIGDIADQELMKTILRRNDIDSIIHFAGSAVVPESLADPLAYYENNTSKSRTLIESAVRGGVKNFIFSSTAAVYGMTHSDPVPESYRLAPETPYGVSKMMTELMLRDVARAHEFHYAALRYFNVAGSDPRGRTGQSTKGATHLVKVAVEAALGKRSRIEVFGTDYPTHDGTCIRDFIHVSDLVAAHRLALLHLRSGGGNLVANCGYGHGYSVLDLIEAVQRASGRSIEVHLGPRREGDMPCVIADPTLLKSTLNWVPRYDSIDTIAETSIAWEKALSKRNAIWDADSQDSSWAGLTGRIGA</sequence>
<dbReference type="AlphaFoldDB" id="A0A1X7NLQ0"/>
<comment type="similarity">
    <text evidence="4 10">Belongs to the NAD(P)-dependent epimerase/dehydratase family.</text>
</comment>
<dbReference type="GO" id="GO:0003978">
    <property type="term" value="F:UDP-glucose 4-epimerase activity"/>
    <property type="evidence" value="ECO:0007669"/>
    <property type="project" value="UniProtKB-UniRule"/>
</dbReference>
<dbReference type="SUPFAM" id="SSF51735">
    <property type="entry name" value="NAD(P)-binding Rossmann-fold domains"/>
    <property type="match status" value="1"/>
</dbReference>
<organism evidence="12 13">
    <name type="scientific">Mesorhizobium australicum</name>
    <dbReference type="NCBI Taxonomy" id="536018"/>
    <lineage>
        <taxon>Bacteria</taxon>
        <taxon>Pseudomonadati</taxon>
        <taxon>Pseudomonadota</taxon>
        <taxon>Alphaproteobacteria</taxon>
        <taxon>Hyphomicrobiales</taxon>
        <taxon>Phyllobacteriaceae</taxon>
        <taxon>Mesorhizobium</taxon>
    </lineage>
</organism>
<dbReference type="CDD" id="cd05247">
    <property type="entry name" value="UDP_G4E_1_SDR_e"/>
    <property type="match status" value="1"/>
</dbReference>
<dbReference type="Pfam" id="PF01370">
    <property type="entry name" value="Epimerase"/>
    <property type="match status" value="1"/>
</dbReference>
<dbReference type="EMBL" id="FXBL01000004">
    <property type="protein sequence ID" value="SMH38818.1"/>
    <property type="molecule type" value="Genomic_DNA"/>
</dbReference>
<feature type="domain" description="NAD-dependent epimerase/dehydratase" evidence="11">
    <location>
        <begin position="3"/>
        <end position="252"/>
    </location>
</feature>
<evidence type="ECO:0000256" key="10">
    <source>
        <dbReference type="RuleBase" id="RU366046"/>
    </source>
</evidence>
<dbReference type="InterPro" id="IPR036291">
    <property type="entry name" value="NAD(P)-bd_dom_sf"/>
</dbReference>
<dbReference type="Gene3D" id="3.90.25.10">
    <property type="entry name" value="UDP-galactose 4-epimerase, domain 1"/>
    <property type="match status" value="1"/>
</dbReference>
<proteinExistence type="inferred from homology"/>
<keyword evidence="13" id="KW-1185">Reference proteome</keyword>
<comment type="catalytic activity">
    <reaction evidence="1 10">
        <text>UDP-alpha-D-glucose = UDP-alpha-D-galactose</text>
        <dbReference type="Rhea" id="RHEA:22168"/>
        <dbReference type="ChEBI" id="CHEBI:58885"/>
        <dbReference type="ChEBI" id="CHEBI:66914"/>
        <dbReference type="EC" id="5.1.3.2"/>
    </reaction>
</comment>
<dbReference type="OrthoDB" id="9801785at2"/>
<name>A0A1X7NLQ0_9HYPH</name>
<reference evidence="12 13" key="1">
    <citation type="submission" date="2017-04" db="EMBL/GenBank/DDBJ databases">
        <authorList>
            <person name="Afonso C.L."/>
            <person name="Miller P.J."/>
            <person name="Scott M.A."/>
            <person name="Spackman E."/>
            <person name="Goraichik I."/>
            <person name="Dimitrov K.M."/>
            <person name="Suarez D.L."/>
            <person name="Swayne D.E."/>
        </authorList>
    </citation>
    <scope>NUCLEOTIDE SEQUENCE [LARGE SCALE GENOMIC DNA]</scope>
    <source>
        <strain evidence="12 13">B5P</strain>
    </source>
</reference>
<keyword evidence="7 10" id="KW-0520">NAD</keyword>
<keyword evidence="9 10" id="KW-0119">Carbohydrate metabolism</keyword>
<protein>
    <recommendedName>
        <fullName evidence="6 10">UDP-glucose 4-epimerase</fullName>
        <ecNumber evidence="5 10">5.1.3.2</ecNumber>
    </recommendedName>
</protein>
<comment type="pathway">
    <text evidence="3 10">Carbohydrate metabolism; galactose metabolism.</text>
</comment>
<evidence type="ECO:0000256" key="3">
    <source>
        <dbReference type="ARBA" id="ARBA00004947"/>
    </source>
</evidence>
<evidence type="ECO:0000256" key="5">
    <source>
        <dbReference type="ARBA" id="ARBA00013189"/>
    </source>
</evidence>
<dbReference type="UniPathway" id="UPA00214"/>
<dbReference type="Proteomes" id="UP000193083">
    <property type="component" value="Unassembled WGS sequence"/>
</dbReference>
<dbReference type="GO" id="GO:0033499">
    <property type="term" value="P:galactose catabolic process via UDP-galactose, Leloir pathway"/>
    <property type="evidence" value="ECO:0007669"/>
    <property type="project" value="TreeGrafter"/>
</dbReference>
<evidence type="ECO:0000256" key="2">
    <source>
        <dbReference type="ARBA" id="ARBA00001911"/>
    </source>
</evidence>
<evidence type="ECO:0000256" key="1">
    <source>
        <dbReference type="ARBA" id="ARBA00000083"/>
    </source>
</evidence>
<evidence type="ECO:0000256" key="6">
    <source>
        <dbReference type="ARBA" id="ARBA00018569"/>
    </source>
</evidence>
<accession>A0A1X7NLQ0</accession>
<dbReference type="RefSeq" id="WP_085464115.1">
    <property type="nucleotide sequence ID" value="NZ_FXBL01000004.1"/>
</dbReference>
<evidence type="ECO:0000313" key="12">
    <source>
        <dbReference type="EMBL" id="SMH38818.1"/>
    </source>
</evidence>
<comment type="subunit">
    <text evidence="10">Homodimer.</text>
</comment>
<dbReference type="NCBIfam" id="TIGR01179">
    <property type="entry name" value="galE"/>
    <property type="match status" value="1"/>
</dbReference>
<evidence type="ECO:0000256" key="7">
    <source>
        <dbReference type="ARBA" id="ARBA00023027"/>
    </source>
</evidence>
<dbReference type="InterPro" id="IPR001509">
    <property type="entry name" value="Epimerase_deHydtase"/>
</dbReference>
<keyword evidence="8 10" id="KW-0413">Isomerase</keyword>
<evidence type="ECO:0000256" key="8">
    <source>
        <dbReference type="ARBA" id="ARBA00023235"/>
    </source>
</evidence>
<evidence type="ECO:0000259" key="11">
    <source>
        <dbReference type="Pfam" id="PF01370"/>
    </source>
</evidence>
<dbReference type="PANTHER" id="PTHR43725">
    <property type="entry name" value="UDP-GLUCOSE 4-EPIMERASE"/>
    <property type="match status" value="1"/>
</dbReference>
<comment type="cofactor">
    <cofactor evidence="2 10">
        <name>NAD(+)</name>
        <dbReference type="ChEBI" id="CHEBI:57540"/>
    </cofactor>
</comment>
<dbReference type="EC" id="5.1.3.2" evidence="5 10"/>
<dbReference type="PANTHER" id="PTHR43725:SF53">
    <property type="entry name" value="UDP-ARABINOSE 4-EPIMERASE 1"/>
    <property type="match status" value="1"/>
</dbReference>
<evidence type="ECO:0000256" key="9">
    <source>
        <dbReference type="ARBA" id="ARBA00023277"/>
    </source>
</evidence>
<gene>
    <name evidence="12" type="ORF">SAMN02982922_2102</name>
</gene>